<feature type="compositionally biased region" description="Polar residues" evidence="1">
    <location>
        <begin position="217"/>
        <end position="230"/>
    </location>
</feature>
<reference evidence="3" key="1">
    <citation type="journal article" date="2021" name="Nat. Commun.">
        <title>Genetic determinants of endophytism in the Arabidopsis root mycobiome.</title>
        <authorList>
            <person name="Mesny F."/>
            <person name="Miyauchi S."/>
            <person name="Thiergart T."/>
            <person name="Pickel B."/>
            <person name="Atanasova L."/>
            <person name="Karlsson M."/>
            <person name="Huettel B."/>
            <person name="Barry K.W."/>
            <person name="Haridas S."/>
            <person name="Chen C."/>
            <person name="Bauer D."/>
            <person name="Andreopoulos W."/>
            <person name="Pangilinan J."/>
            <person name="LaButti K."/>
            <person name="Riley R."/>
            <person name="Lipzen A."/>
            <person name="Clum A."/>
            <person name="Drula E."/>
            <person name="Henrissat B."/>
            <person name="Kohler A."/>
            <person name="Grigoriev I.V."/>
            <person name="Martin F.M."/>
            <person name="Hacquard S."/>
        </authorList>
    </citation>
    <scope>NUCLEOTIDE SEQUENCE</scope>
    <source>
        <strain evidence="3">MPI-SDFR-AT-0073</strain>
    </source>
</reference>
<dbReference type="GeneID" id="70130206"/>
<proteinExistence type="predicted"/>
<accession>A0A9P9A1K3</accession>
<sequence length="240" mass="26183">MPPPPPFKGGKDQPPHGPVGDHHGPPPMHGGPHHGGPPSGFNIHHPMPILRISAIIVTLGLLFAALHTRCFTARRKESHQSCMSRRRECRAAHRTGFAGFVQRVRFAFDHHGAEDEEKEAMMRQVGEEDTDSDAMSTTMEQDIEQFRNAANIVSDMVAAEEGRSPRGGMVQYSTIPVPPSPHTAFADYMVLDEALPAYDEAGSNEGTFVSDGMRFSESSTYAPSVSSAHSSLDENLGRKE</sequence>
<comment type="caution">
    <text evidence="3">The sequence shown here is derived from an EMBL/GenBank/DDBJ whole genome shotgun (WGS) entry which is preliminary data.</text>
</comment>
<name>A0A9P9A1K3_9PEZI</name>
<dbReference type="OrthoDB" id="4225201at2759"/>
<evidence type="ECO:0000313" key="4">
    <source>
        <dbReference type="Proteomes" id="UP000758603"/>
    </source>
</evidence>
<dbReference type="Proteomes" id="UP000758603">
    <property type="component" value="Unassembled WGS sequence"/>
</dbReference>
<feature type="compositionally biased region" description="Basic and acidic residues" evidence="1">
    <location>
        <begin position="231"/>
        <end position="240"/>
    </location>
</feature>
<feature type="transmembrane region" description="Helical" evidence="2">
    <location>
        <begin position="48"/>
        <end position="66"/>
    </location>
</feature>
<feature type="region of interest" description="Disordered" evidence="1">
    <location>
        <begin position="1"/>
        <end position="42"/>
    </location>
</feature>
<dbReference type="AlphaFoldDB" id="A0A9P9A1K3"/>
<feature type="region of interest" description="Disordered" evidence="1">
    <location>
        <begin position="217"/>
        <end position="240"/>
    </location>
</feature>
<keyword evidence="2" id="KW-0472">Membrane</keyword>
<gene>
    <name evidence="3" type="ORF">BKA67DRAFT_545197</name>
</gene>
<keyword evidence="2" id="KW-0812">Transmembrane</keyword>
<protein>
    <submittedName>
        <fullName evidence="3">Uncharacterized protein</fullName>
    </submittedName>
</protein>
<organism evidence="3 4">
    <name type="scientific">Truncatella angustata</name>
    <dbReference type="NCBI Taxonomy" id="152316"/>
    <lineage>
        <taxon>Eukaryota</taxon>
        <taxon>Fungi</taxon>
        <taxon>Dikarya</taxon>
        <taxon>Ascomycota</taxon>
        <taxon>Pezizomycotina</taxon>
        <taxon>Sordariomycetes</taxon>
        <taxon>Xylariomycetidae</taxon>
        <taxon>Amphisphaeriales</taxon>
        <taxon>Sporocadaceae</taxon>
        <taxon>Truncatella</taxon>
    </lineage>
</organism>
<evidence type="ECO:0000256" key="1">
    <source>
        <dbReference type="SAM" id="MobiDB-lite"/>
    </source>
</evidence>
<keyword evidence="4" id="KW-1185">Reference proteome</keyword>
<dbReference type="EMBL" id="JAGPXC010000001">
    <property type="protein sequence ID" value="KAH6659641.1"/>
    <property type="molecule type" value="Genomic_DNA"/>
</dbReference>
<feature type="compositionally biased region" description="Basic and acidic residues" evidence="1">
    <location>
        <begin position="9"/>
        <end position="24"/>
    </location>
</feature>
<dbReference type="RefSeq" id="XP_045963772.1">
    <property type="nucleotide sequence ID" value="XM_046101314.1"/>
</dbReference>
<keyword evidence="2" id="KW-1133">Transmembrane helix</keyword>
<evidence type="ECO:0000313" key="3">
    <source>
        <dbReference type="EMBL" id="KAH6659641.1"/>
    </source>
</evidence>
<evidence type="ECO:0000256" key="2">
    <source>
        <dbReference type="SAM" id="Phobius"/>
    </source>
</evidence>